<name>A0ABW3W3J4_9ACTN</name>
<dbReference type="Proteomes" id="UP001597229">
    <property type="component" value="Unassembled WGS sequence"/>
</dbReference>
<comment type="caution">
    <text evidence="4">The sequence shown here is derived from an EMBL/GenBank/DDBJ whole genome shotgun (WGS) entry which is preliminary data.</text>
</comment>
<evidence type="ECO:0000256" key="2">
    <source>
        <dbReference type="ARBA" id="ARBA00035108"/>
    </source>
</evidence>
<dbReference type="RefSeq" id="WP_367921071.1">
    <property type="nucleotide sequence ID" value="NZ_BAABAC010000040.1"/>
</dbReference>
<proteinExistence type="inferred from homology"/>
<reference evidence="5" key="1">
    <citation type="journal article" date="2019" name="Int. J. Syst. Evol. Microbiol.">
        <title>The Global Catalogue of Microorganisms (GCM) 10K type strain sequencing project: providing services to taxonomists for standard genome sequencing and annotation.</title>
        <authorList>
            <consortium name="The Broad Institute Genomics Platform"/>
            <consortium name="The Broad Institute Genome Sequencing Center for Infectious Disease"/>
            <person name="Wu L."/>
            <person name="Ma J."/>
        </authorList>
    </citation>
    <scope>NUCLEOTIDE SEQUENCE [LARGE SCALE GENOMIC DNA]</scope>
    <source>
        <strain evidence="5">CCUG 52478</strain>
    </source>
</reference>
<protein>
    <submittedName>
        <fullName evidence="4">GvpL/GvpF family gas vesicle protein</fullName>
    </submittedName>
</protein>
<organism evidence="4 5">
    <name type="scientific">Nocardioides ginsengisoli</name>
    <dbReference type="NCBI Taxonomy" id="363868"/>
    <lineage>
        <taxon>Bacteria</taxon>
        <taxon>Bacillati</taxon>
        <taxon>Actinomycetota</taxon>
        <taxon>Actinomycetes</taxon>
        <taxon>Propionibacteriales</taxon>
        <taxon>Nocardioidaceae</taxon>
        <taxon>Nocardioides</taxon>
    </lineage>
</organism>
<sequence>MSAELATAVDPAAGPQPLLVYGVVRSADTGADRLDGLAAELVDAGGLAAVVGEVDPGRMRVRRADLLEYNSVLDTLAGRGPVVPVRFGSVLPDREAVAEFLTQQRDQLAAALDHLTGRRQYNLRVSYVEEVVLAELVAEDPEIRELRARTVAAPGPASYGDRVRLGELVARALENWSVQDGQALLARIAPDVAAYRVRSTSSATQVLDVALLIDDARAEEVVDRLEDLAREHRDSLRMRLVGPLAAHDFAKDAGWA</sequence>
<dbReference type="InterPro" id="IPR009430">
    <property type="entry name" value="GvpL/GvpF"/>
</dbReference>
<gene>
    <name evidence="4" type="ORF">ACFQ3F_18975</name>
</gene>
<comment type="subcellular location">
    <subcellularLocation>
        <location evidence="2">Gas vesicle</location>
    </subcellularLocation>
</comment>
<dbReference type="PANTHER" id="PTHR36852:SF1">
    <property type="entry name" value="PROTEIN GVPL 2"/>
    <property type="match status" value="1"/>
</dbReference>
<keyword evidence="1" id="KW-0304">Gas vesicle</keyword>
<comment type="similarity">
    <text evidence="3">Belongs to the gas vesicle GvpF/GvpL family.</text>
</comment>
<keyword evidence="5" id="KW-1185">Reference proteome</keyword>
<dbReference type="PANTHER" id="PTHR36852">
    <property type="entry name" value="PROTEIN GVPL 2"/>
    <property type="match status" value="1"/>
</dbReference>
<evidence type="ECO:0000256" key="3">
    <source>
        <dbReference type="ARBA" id="ARBA00035643"/>
    </source>
</evidence>
<evidence type="ECO:0000256" key="1">
    <source>
        <dbReference type="ARBA" id="ARBA00022987"/>
    </source>
</evidence>
<accession>A0ABW3W3J4</accession>
<evidence type="ECO:0000313" key="5">
    <source>
        <dbReference type="Proteomes" id="UP001597229"/>
    </source>
</evidence>
<evidence type="ECO:0000313" key="4">
    <source>
        <dbReference type="EMBL" id="MFD1249891.1"/>
    </source>
</evidence>
<dbReference type="Pfam" id="PF06386">
    <property type="entry name" value="GvpL_GvpF"/>
    <property type="match status" value="1"/>
</dbReference>
<dbReference type="EMBL" id="JBHTLX010000023">
    <property type="protein sequence ID" value="MFD1249891.1"/>
    <property type="molecule type" value="Genomic_DNA"/>
</dbReference>